<comment type="catalytic activity">
    <reaction evidence="1">
        <text>5-amino-6-(5-phospho-D-ribosylamino)uracil + H2O = 5,6-diaminouracil + D-ribose 5-phosphate</text>
        <dbReference type="Rhea" id="RHEA:55020"/>
        <dbReference type="ChEBI" id="CHEBI:15377"/>
        <dbReference type="ChEBI" id="CHEBI:46252"/>
        <dbReference type="ChEBI" id="CHEBI:58453"/>
        <dbReference type="ChEBI" id="CHEBI:78346"/>
    </reaction>
</comment>
<organism evidence="4 5">
    <name type="scientific">Magnetofaba australis IT-1</name>
    <dbReference type="NCBI Taxonomy" id="1434232"/>
    <lineage>
        <taxon>Bacteria</taxon>
        <taxon>Pseudomonadati</taxon>
        <taxon>Pseudomonadota</taxon>
        <taxon>Magnetococcia</taxon>
        <taxon>Magnetococcales</taxon>
        <taxon>Magnetococcaceae</taxon>
        <taxon>Magnetofaba</taxon>
    </lineage>
</organism>
<accession>A0A1Y2K063</accession>
<comment type="caution">
    <text evidence="4">The sequence shown here is derived from an EMBL/GenBank/DDBJ whole genome shotgun (WGS) entry which is preliminary data.</text>
</comment>
<evidence type="ECO:0000256" key="1">
    <source>
        <dbReference type="ARBA" id="ARBA00000022"/>
    </source>
</evidence>
<dbReference type="Gene3D" id="1.10.357.40">
    <property type="entry name" value="YbiA-like"/>
    <property type="match status" value="1"/>
</dbReference>
<feature type="domain" description="NADAR" evidence="3">
    <location>
        <begin position="23"/>
        <end position="163"/>
    </location>
</feature>
<evidence type="ECO:0000313" key="4">
    <source>
        <dbReference type="EMBL" id="OSM01418.1"/>
    </source>
</evidence>
<dbReference type="AlphaFoldDB" id="A0A1Y2K063"/>
<keyword evidence="5" id="KW-1185">Reference proteome</keyword>
<evidence type="ECO:0000259" key="3">
    <source>
        <dbReference type="Pfam" id="PF08719"/>
    </source>
</evidence>
<dbReference type="STRING" id="1434232.MAIT1_01368"/>
<reference evidence="4 5" key="1">
    <citation type="journal article" date="2016" name="BMC Genomics">
        <title>Combined genomic and structural analyses of a cultured magnetotactic bacterium reveals its niche adaptation to a dynamic environment.</title>
        <authorList>
            <person name="Araujo A.C."/>
            <person name="Morillo V."/>
            <person name="Cypriano J."/>
            <person name="Teixeira L.C."/>
            <person name="Leao P."/>
            <person name="Lyra S."/>
            <person name="Almeida L.G."/>
            <person name="Bazylinski D.A."/>
            <person name="Vasconcellos A.T."/>
            <person name="Abreu F."/>
            <person name="Lins U."/>
        </authorList>
    </citation>
    <scope>NUCLEOTIDE SEQUENCE [LARGE SCALE GENOMIC DNA]</scope>
    <source>
        <strain evidence="4 5">IT-1</strain>
    </source>
</reference>
<evidence type="ECO:0000313" key="5">
    <source>
        <dbReference type="Proteomes" id="UP000194003"/>
    </source>
</evidence>
<dbReference type="SUPFAM" id="SSF143990">
    <property type="entry name" value="YbiA-like"/>
    <property type="match status" value="1"/>
</dbReference>
<protein>
    <recommendedName>
        <fullName evidence="3">NADAR domain-containing protein</fullName>
    </recommendedName>
</protein>
<dbReference type="Proteomes" id="UP000194003">
    <property type="component" value="Unassembled WGS sequence"/>
</dbReference>
<dbReference type="EMBL" id="LVJN01000020">
    <property type="protein sequence ID" value="OSM01418.1"/>
    <property type="molecule type" value="Genomic_DNA"/>
</dbReference>
<evidence type="ECO:0000256" key="2">
    <source>
        <dbReference type="ARBA" id="ARBA00000751"/>
    </source>
</evidence>
<dbReference type="Pfam" id="PF08719">
    <property type="entry name" value="NADAR"/>
    <property type="match status" value="1"/>
</dbReference>
<dbReference type="CDD" id="cd15457">
    <property type="entry name" value="NADAR"/>
    <property type="match status" value="1"/>
</dbReference>
<dbReference type="InterPro" id="IPR037238">
    <property type="entry name" value="YbiA-like_sf"/>
</dbReference>
<dbReference type="InterPro" id="IPR012816">
    <property type="entry name" value="NADAR"/>
</dbReference>
<name>A0A1Y2K063_9PROT</name>
<sequence>MILKLSEIESLMHEPSASSPILFFEASEAPYGVFSSYSMHAITLDDGVWPSVEHAFQARKFPPDCDLVERIRLAPDPGYACLLGRSREYPLRADWETVKRDIMAELLWAKFTQHADLAELLLATGEAEIVKHSPFDTEWSDGGDGRGQNWMGRLIMVVREKLRESGQRE</sequence>
<gene>
    <name evidence="4" type="ORF">MAIT1_01368</name>
</gene>
<dbReference type="NCBIfam" id="TIGR02464">
    <property type="entry name" value="ribofla_fusion"/>
    <property type="match status" value="1"/>
</dbReference>
<comment type="catalytic activity">
    <reaction evidence="2">
        <text>2,5-diamino-6-hydroxy-4-(5-phosphoribosylamino)-pyrimidine + H2O = 2,5,6-triamino-4-hydroxypyrimidine + D-ribose 5-phosphate</text>
        <dbReference type="Rhea" id="RHEA:23436"/>
        <dbReference type="ChEBI" id="CHEBI:15377"/>
        <dbReference type="ChEBI" id="CHEBI:58614"/>
        <dbReference type="ChEBI" id="CHEBI:78346"/>
        <dbReference type="ChEBI" id="CHEBI:137796"/>
    </reaction>
</comment>
<proteinExistence type="predicted"/>